<proteinExistence type="predicted"/>
<sequence>MANSFKLTIYTDHFAPYNFLNDEGVLTGVNFDIVNTLCIDANIECTFRVQPFARAMKSVSLDPHSAIFSVAKHENRVSVFNWLGPLVSGKTYFYKLAGNNQVQSASLSELKSYTLGIVRGDIYSTLVEKAGFERGKNLLVVAQEQEYIELFIKKRLDLIIGSEQVVNNQLKAYGLSLSNVEQLYELPVPPSLKDNYLAFNKQVPLEVTKRFEIAYNKLVQQRGLAYFMAPYEK</sequence>
<protein>
    <submittedName>
        <fullName evidence="1">Transporter substrate-binding domain-containing protein</fullName>
    </submittedName>
</protein>
<evidence type="ECO:0000313" key="2">
    <source>
        <dbReference type="Proteomes" id="UP001374952"/>
    </source>
</evidence>
<reference evidence="1" key="1">
    <citation type="submission" date="2024-02" db="EMBL/GenBank/DDBJ databases">
        <title>Bacteria isolated from the canopy kelp, Nereocystis luetkeana.</title>
        <authorList>
            <person name="Pfister C.A."/>
            <person name="Younker I.T."/>
            <person name="Light S.H."/>
        </authorList>
    </citation>
    <scope>NUCLEOTIDE SEQUENCE</scope>
    <source>
        <strain evidence="1">TN.2.01</strain>
    </source>
</reference>
<accession>A0ACC6QYZ6</accession>
<name>A0ACC6QYZ6_9GAMM</name>
<organism evidence="1 2">
    <name type="scientific">Pseudoalteromonas undina</name>
    <dbReference type="NCBI Taxonomy" id="43660"/>
    <lineage>
        <taxon>Bacteria</taxon>
        <taxon>Pseudomonadati</taxon>
        <taxon>Pseudomonadota</taxon>
        <taxon>Gammaproteobacteria</taxon>
        <taxon>Alteromonadales</taxon>
        <taxon>Pseudoalteromonadaceae</taxon>
        <taxon>Pseudoalteromonas</taxon>
    </lineage>
</organism>
<dbReference type="Proteomes" id="UP001374952">
    <property type="component" value="Unassembled WGS sequence"/>
</dbReference>
<comment type="caution">
    <text evidence="1">The sequence shown here is derived from an EMBL/GenBank/DDBJ whole genome shotgun (WGS) entry which is preliminary data.</text>
</comment>
<evidence type="ECO:0000313" key="1">
    <source>
        <dbReference type="EMBL" id="MEL0602531.1"/>
    </source>
</evidence>
<dbReference type="EMBL" id="JBAKAX010000001">
    <property type="protein sequence ID" value="MEL0602531.1"/>
    <property type="molecule type" value="Genomic_DNA"/>
</dbReference>
<keyword evidence="2" id="KW-1185">Reference proteome</keyword>
<gene>
    <name evidence="1" type="ORF">V6250_00030</name>
</gene>